<comment type="similarity">
    <text evidence="1">Belongs to the peptidase M13 family.</text>
</comment>
<dbReference type="Pfam" id="PF01431">
    <property type="entry name" value="Peptidase_M13"/>
    <property type="match status" value="1"/>
</dbReference>
<comment type="caution">
    <text evidence="3">The sequence shown here is derived from an EMBL/GenBank/DDBJ whole genome shotgun (WGS) entry which is preliminary data.</text>
</comment>
<gene>
    <name evidence="3" type="ORF">OKA104_LOCUS49314</name>
</gene>
<feature type="domain" description="Peptidase M13 C-terminal" evidence="2">
    <location>
        <begin position="2"/>
        <end position="126"/>
    </location>
</feature>
<dbReference type="PANTHER" id="PTHR11733:SF167">
    <property type="entry name" value="FI17812P1-RELATED"/>
    <property type="match status" value="1"/>
</dbReference>
<feature type="non-terminal residue" evidence="3">
    <location>
        <position position="129"/>
    </location>
</feature>
<proteinExistence type="inferred from homology"/>
<organism evidence="3 4">
    <name type="scientific">Adineta steineri</name>
    <dbReference type="NCBI Taxonomy" id="433720"/>
    <lineage>
        <taxon>Eukaryota</taxon>
        <taxon>Metazoa</taxon>
        <taxon>Spiralia</taxon>
        <taxon>Gnathifera</taxon>
        <taxon>Rotifera</taxon>
        <taxon>Eurotatoria</taxon>
        <taxon>Bdelloidea</taxon>
        <taxon>Adinetida</taxon>
        <taxon>Adinetidae</taxon>
        <taxon>Adineta</taxon>
    </lineage>
</organism>
<reference evidence="3" key="1">
    <citation type="submission" date="2021-02" db="EMBL/GenBank/DDBJ databases">
        <authorList>
            <person name="Nowell W R."/>
        </authorList>
    </citation>
    <scope>NUCLEOTIDE SEQUENCE</scope>
</reference>
<feature type="non-terminal residue" evidence="3">
    <location>
        <position position="1"/>
    </location>
</feature>
<dbReference type="InterPro" id="IPR018497">
    <property type="entry name" value="Peptidase_M13_C"/>
</dbReference>
<name>A0A820LQS4_9BILA</name>
<evidence type="ECO:0000313" key="4">
    <source>
        <dbReference type="Proteomes" id="UP000663881"/>
    </source>
</evidence>
<dbReference type="AlphaFoldDB" id="A0A820LQS4"/>
<dbReference type="GO" id="GO:0005886">
    <property type="term" value="C:plasma membrane"/>
    <property type="evidence" value="ECO:0007669"/>
    <property type="project" value="TreeGrafter"/>
</dbReference>
<evidence type="ECO:0000256" key="1">
    <source>
        <dbReference type="ARBA" id="ARBA00007357"/>
    </source>
</evidence>
<dbReference type="PANTHER" id="PTHR11733">
    <property type="entry name" value="ZINC METALLOPROTEASE FAMILY M13 NEPRILYSIN-RELATED"/>
    <property type="match status" value="1"/>
</dbReference>
<accession>A0A820LQS4</accession>
<dbReference type="GO" id="GO:0016485">
    <property type="term" value="P:protein processing"/>
    <property type="evidence" value="ECO:0007669"/>
    <property type="project" value="TreeGrafter"/>
</dbReference>
<dbReference type="InterPro" id="IPR000718">
    <property type="entry name" value="Peptidase_M13"/>
</dbReference>
<dbReference type="GO" id="GO:0004222">
    <property type="term" value="F:metalloendopeptidase activity"/>
    <property type="evidence" value="ECO:0007669"/>
    <property type="project" value="InterPro"/>
</dbReference>
<dbReference type="Gene3D" id="3.40.390.10">
    <property type="entry name" value="Collagenase (Catalytic Domain)"/>
    <property type="match status" value="1"/>
</dbReference>
<dbReference type="InterPro" id="IPR024079">
    <property type="entry name" value="MetalloPept_cat_dom_sf"/>
</dbReference>
<evidence type="ECO:0000313" key="3">
    <source>
        <dbReference type="EMBL" id="CAF4360810.1"/>
    </source>
</evidence>
<dbReference type="SUPFAM" id="SSF55486">
    <property type="entry name" value="Metalloproteases ('zincins'), catalytic domain"/>
    <property type="match status" value="1"/>
</dbReference>
<sequence length="129" mass="14384">ITAAILQAPLFSKDAPKYLNYGGIGVAIGHELTHGFDDIGRQFDKNGNRLPWWTNETINAFDGKKKCMIDQYNNYTVAQVDISISGEQTLGENIADNGGLKEAFRAYQNWARINPNMDKKLPGLTKYST</sequence>
<dbReference type="Proteomes" id="UP000663881">
    <property type="component" value="Unassembled WGS sequence"/>
</dbReference>
<dbReference type="PROSITE" id="PS51885">
    <property type="entry name" value="NEPRILYSIN"/>
    <property type="match status" value="1"/>
</dbReference>
<protein>
    <recommendedName>
        <fullName evidence="2">Peptidase M13 C-terminal domain-containing protein</fullName>
    </recommendedName>
</protein>
<dbReference type="PRINTS" id="PR00786">
    <property type="entry name" value="NEPRILYSIN"/>
</dbReference>
<evidence type="ECO:0000259" key="2">
    <source>
        <dbReference type="Pfam" id="PF01431"/>
    </source>
</evidence>
<dbReference type="EMBL" id="CAJOAY010022793">
    <property type="protein sequence ID" value="CAF4360810.1"/>
    <property type="molecule type" value="Genomic_DNA"/>
</dbReference>